<dbReference type="KEGG" id="cfus:CYFUS_007165"/>
<reference evidence="1 2" key="1">
    <citation type="submission" date="2017-06" db="EMBL/GenBank/DDBJ databases">
        <title>Sequencing and comparative analysis of myxobacterial genomes.</title>
        <authorList>
            <person name="Rupp O."/>
            <person name="Goesmann A."/>
            <person name="Sogaard-Andersen L."/>
        </authorList>
    </citation>
    <scope>NUCLEOTIDE SEQUENCE [LARGE SCALE GENOMIC DNA]</scope>
    <source>
        <strain evidence="1 2">DSM 52655</strain>
    </source>
</reference>
<name>A0A250JCS1_9BACT</name>
<proteinExistence type="predicted"/>
<organism evidence="1 2">
    <name type="scientific">Cystobacter fuscus</name>
    <dbReference type="NCBI Taxonomy" id="43"/>
    <lineage>
        <taxon>Bacteria</taxon>
        <taxon>Pseudomonadati</taxon>
        <taxon>Myxococcota</taxon>
        <taxon>Myxococcia</taxon>
        <taxon>Myxococcales</taxon>
        <taxon>Cystobacterineae</taxon>
        <taxon>Archangiaceae</taxon>
        <taxon>Cystobacter</taxon>
    </lineage>
</organism>
<evidence type="ECO:0000313" key="2">
    <source>
        <dbReference type="Proteomes" id="UP000217257"/>
    </source>
</evidence>
<dbReference type="Proteomes" id="UP000217257">
    <property type="component" value="Chromosome"/>
</dbReference>
<sequence>MRGDDERQIRHALLTASFGKERQNETGRILTFWEFVPRFISYSENNNKHSSVFTGC</sequence>
<evidence type="ECO:0000313" key="1">
    <source>
        <dbReference type="EMBL" id="ATB41695.1"/>
    </source>
</evidence>
<dbReference type="EMBL" id="CP022098">
    <property type="protein sequence ID" value="ATB41695.1"/>
    <property type="molecule type" value="Genomic_DNA"/>
</dbReference>
<gene>
    <name evidence="1" type="ORF">CYFUS_007165</name>
</gene>
<dbReference type="AlphaFoldDB" id="A0A250JCS1"/>
<protein>
    <submittedName>
        <fullName evidence="1">Integrase</fullName>
    </submittedName>
</protein>
<accession>A0A250JCS1</accession>